<sequence length="112" mass="12173">MKEALLISEHPGRGDREGRHQDAIGTAGRHTPIARKEIPERAGRPGKGSRQVKGGNPREGRTSSRDANHRLEQGRADVARKGTLGSVGNDLCGGLADDPSDRPVHSDRWVRR</sequence>
<dbReference type="Proteomes" id="UP000321750">
    <property type="component" value="Unassembled WGS sequence"/>
</dbReference>
<proteinExistence type="predicted"/>
<gene>
    <name evidence="2" type="ORF">MGN01_17010</name>
</gene>
<feature type="compositionally biased region" description="Basic and acidic residues" evidence="1">
    <location>
        <begin position="34"/>
        <end position="43"/>
    </location>
</feature>
<feature type="compositionally biased region" description="Basic and acidic residues" evidence="1">
    <location>
        <begin position="56"/>
        <end position="80"/>
    </location>
</feature>
<organism evidence="2 3">
    <name type="scientific">Methylobacterium gnaphalii</name>
    <dbReference type="NCBI Taxonomy" id="1010610"/>
    <lineage>
        <taxon>Bacteria</taxon>
        <taxon>Pseudomonadati</taxon>
        <taxon>Pseudomonadota</taxon>
        <taxon>Alphaproteobacteria</taxon>
        <taxon>Hyphomicrobiales</taxon>
        <taxon>Methylobacteriaceae</taxon>
        <taxon>Methylobacterium</taxon>
    </lineage>
</organism>
<protein>
    <submittedName>
        <fullName evidence="2">Uncharacterized protein</fullName>
    </submittedName>
</protein>
<name>A0A512JIS8_9HYPH</name>
<keyword evidence="3" id="KW-1185">Reference proteome</keyword>
<dbReference type="AlphaFoldDB" id="A0A512JIS8"/>
<feature type="compositionally biased region" description="Basic and acidic residues" evidence="1">
    <location>
        <begin position="99"/>
        <end position="112"/>
    </location>
</feature>
<accession>A0A512JIS8</accession>
<evidence type="ECO:0000313" key="3">
    <source>
        <dbReference type="Proteomes" id="UP000321750"/>
    </source>
</evidence>
<reference evidence="2 3" key="1">
    <citation type="submission" date="2019-07" db="EMBL/GenBank/DDBJ databases">
        <title>Whole genome shotgun sequence of Methylobacterium gnaphalii NBRC 107716.</title>
        <authorList>
            <person name="Hosoyama A."/>
            <person name="Uohara A."/>
            <person name="Ohji S."/>
            <person name="Ichikawa N."/>
        </authorList>
    </citation>
    <scope>NUCLEOTIDE SEQUENCE [LARGE SCALE GENOMIC DNA]</scope>
    <source>
        <strain evidence="2 3">NBRC 107716</strain>
    </source>
</reference>
<feature type="region of interest" description="Disordered" evidence="1">
    <location>
        <begin position="1"/>
        <end position="112"/>
    </location>
</feature>
<feature type="compositionally biased region" description="Basic and acidic residues" evidence="1">
    <location>
        <begin position="10"/>
        <end position="22"/>
    </location>
</feature>
<dbReference type="EMBL" id="BJZV01000007">
    <property type="protein sequence ID" value="GEP09856.1"/>
    <property type="molecule type" value="Genomic_DNA"/>
</dbReference>
<comment type="caution">
    <text evidence="2">The sequence shown here is derived from an EMBL/GenBank/DDBJ whole genome shotgun (WGS) entry which is preliminary data.</text>
</comment>
<evidence type="ECO:0000313" key="2">
    <source>
        <dbReference type="EMBL" id="GEP09856.1"/>
    </source>
</evidence>
<evidence type="ECO:0000256" key="1">
    <source>
        <dbReference type="SAM" id="MobiDB-lite"/>
    </source>
</evidence>